<evidence type="ECO:0000313" key="2">
    <source>
        <dbReference type="EMBL" id="BAH29504.1"/>
    </source>
</evidence>
<organism evidence="2">
    <name type="scientific">Clostridium botulinum</name>
    <dbReference type="NCBI Taxonomy" id="1491"/>
    <lineage>
        <taxon>Bacteria</taxon>
        <taxon>Bacillati</taxon>
        <taxon>Bacillota</taxon>
        <taxon>Clostridia</taxon>
        <taxon>Eubacteriales</taxon>
        <taxon>Clostridiaceae</taxon>
        <taxon>Clostridium</taxon>
    </lineage>
</organism>
<dbReference type="SUPFAM" id="SSF55846">
    <property type="entry name" value="N-acetylmuramoyl-L-alanine amidase-like"/>
    <property type="match status" value="1"/>
</dbReference>
<dbReference type="CDD" id="cd00118">
    <property type="entry name" value="LysM"/>
    <property type="match status" value="1"/>
</dbReference>
<sequence>MVEKMSYSQKLSIINLCISLCSKYGIKTIKGHKELTSTDCPGTYYPLNEIKTSVLNKISTTTYTIKPGDTLFAISKKFNTTVSSLKLKNNLKSNIIYPNEILKIQ</sequence>
<dbReference type="AlphaFoldDB" id="C4IXF4"/>
<dbReference type="InterPro" id="IPR018392">
    <property type="entry name" value="LysM"/>
</dbReference>
<dbReference type="InterPro" id="IPR036779">
    <property type="entry name" value="LysM_dom_sf"/>
</dbReference>
<dbReference type="Gene3D" id="3.40.80.10">
    <property type="entry name" value="Peptidoglycan recognition protein-like"/>
    <property type="match status" value="1"/>
</dbReference>
<evidence type="ECO:0000259" key="1">
    <source>
        <dbReference type="PROSITE" id="PS51782"/>
    </source>
</evidence>
<proteinExistence type="predicted"/>
<geneLocation type="plasmid" evidence="2">
    <name>pC2C203U28</name>
</geneLocation>
<feature type="domain" description="LysM" evidence="1">
    <location>
        <begin position="61"/>
        <end position="104"/>
    </location>
</feature>
<dbReference type="PROSITE" id="PS51782">
    <property type="entry name" value="LYSM"/>
    <property type="match status" value="1"/>
</dbReference>
<accession>C4IXF4</accession>
<protein>
    <recommendedName>
        <fullName evidence="1">LysM domain-containing protein</fullName>
    </recommendedName>
</protein>
<keyword evidence="2" id="KW-0614">Plasmid</keyword>
<name>C4IXF4_CLOBO</name>
<dbReference type="Gene3D" id="3.10.350.10">
    <property type="entry name" value="LysM domain"/>
    <property type="match status" value="1"/>
</dbReference>
<dbReference type="InterPro" id="IPR036505">
    <property type="entry name" value="Amidase/PGRP_sf"/>
</dbReference>
<dbReference type="EMBL" id="AP010934">
    <property type="protein sequence ID" value="BAH29504.1"/>
    <property type="molecule type" value="Genomic_DNA"/>
</dbReference>
<dbReference type="Pfam" id="PF01476">
    <property type="entry name" value="LysM"/>
    <property type="match status" value="1"/>
</dbReference>
<reference evidence="2" key="1">
    <citation type="journal article" date="2009" name="J. Bacteriol.">
        <title>Molecular analysis of an extrachromosomal element containing the C2 toxin gene discovered in Clostridium botulinum type C.</title>
        <authorList>
            <person name="Sakaguchi Y."/>
            <person name="Hayashi T."/>
            <person name="Yamamoto Y."/>
            <person name="Nakayama K."/>
            <person name="Zhang K."/>
            <person name="Ma S."/>
            <person name="Arimitsu H."/>
            <person name="Oguma K."/>
        </authorList>
    </citation>
    <scope>NUCLEOTIDE SEQUENCE</scope>
    <source>
        <plasmid evidence="2">pC2C203U28</plasmid>
    </source>
</reference>
<dbReference type="GO" id="GO:0008745">
    <property type="term" value="F:N-acetylmuramoyl-L-alanine amidase activity"/>
    <property type="evidence" value="ECO:0007669"/>
    <property type="project" value="InterPro"/>
</dbReference>
<dbReference type="GO" id="GO:0009253">
    <property type="term" value="P:peptidoglycan catabolic process"/>
    <property type="evidence" value="ECO:0007669"/>
    <property type="project" value="InterPro"/>
</dbReference>
<dbReference type="SMART" id="SM00257">
    <property type="entry name" value="LysM"/>
    <property type="match status" value="1"/>
</dbReference>
<dbReference type="SUPFAM" id="SSF54106">
    <property type="entry name" value="LysM domain"/>
    <property type="match status" value="1"/>
</dbReference>